<proteinExistence type="predicted"/>
<dbReference type="Gene3D" id="2.120.10.80">
    <property type="entry name" value="Kelch-type beta propeller"/>
    <property type="match status" value="2"/>
</dbReference>
<dbReference type="EMBL" id="MCGE01000012">
    <property type="protein sequence ID" value="ORZ15828.1"/>
    <property type="molecule type" value="Genomic_DNA"/>
</dbReference>
<evidence type="ECO:0000256" key="2">
    <source>
        <dbReference type="ARBA" id="ARBA00022737"/>
    </source>
</evidence>
<reference evidence="5 6" key="1">
    <citation type="submission" date="2016-07" db="EMBL/GenBank/DDBJ databases">
        <title>Pervasive Adenine N6-methylation of Active Genes in Fungi.</title>
        <authorList>
            <consortium name="DOE Joint Genome Institute"/>
            <person name="Mondo S.J."/>
            <person name="Dannebaum R.O."/>
            <person name="Kuo R.C."/>
            <person name="Labutti K."/>
            <person name="Haridas S."/>
            <person name="Kuo A."/>
            <person name="Salamov A."/>
            <person name="Ahrendt S.R."/>
            <person name="Lipzen A."/>
            <person name="Sullivan W."/>
            <person name="Andreopoulos W.B."/>
            <person name="Clum A."/>
            <person name="Lindquist E."/>
            <person name="Daum C."/>
            <person name="Ramamoorthy G.K."/>
            <person name="Gryganskyi A."/>
            <person name="Culley D."/>
            <person name="Magnuson J.K."/>
            <person name="James T.Y."/>
            <person name="O'Malley M.A."/>
            <person name="Stajich J.E."/>
            <person name="Spatafora J.W."/>
            <person name="Visel A."/>
            <person name="Grigoriev I.V."/>
        </authorList>
    </citation>
    <scope>NUCLEOTIDE SEQUENCE [LARGE SCALE GENOMIC DNA]</scope>
    <source>
        <strain evidence="5 6">NRRL 1336</strain>
    </source>
</reference>
<keyword evidence="2" id="KW-0677">Repeat</keyword>
<keyword evidence="1" id="KW-0880">Kelch repeat</keyword>
<dbReference type="PANTHER" id="PTHR15526">
    <property type="entry name" value="MUSKELIN"/>
    <property type="match status" value="1"/>
</dbReference>
<evidence type="ECO:0000313" key="5">
    <source>
        <dbReference type="EMBL" id="ORZ15828.1"/>
    </source>
</evidence>
<dbReference type="Gene3D" id="2.60.120.260">
    <property type="entry name" value="Galactose-binding domain-like"/>
    <property type="match status" value="1"/>
</dbReference>
<dbReference type="InterPro" id="IPR056737">
    <property type="entry name" value="Beta-prop_ATRN-MKLN-like"/>
</dbReference>
<organism evidence="5 6">
    <name type="scientific">Absidia repens</name>
    <dbReference type="NCBI Taxonomy" id="90262"/>
    <lineage>
        <taxon>Eukaryota</taxon>
        <taxon>Fungi</taxon>
        <taxon>Fungi incertae sedis</taxon>
        <taxon>Mucoromycota</taxon>
        <taxon>Mucoromycotina</taxon>
        <taxon>Mucoromycetes</taxon>
        <taxon>Mucorales</taxon>
        <taxon>Cunninghamellaceae</taxon>
        <taxon>Absidia</taxon>
    </lineage>
</organism>
<dbReference type="InterPro" id="IPR010565">
    <property type="entry name" value="Muskelin_N"/>
</dbReference>
<gene>
    <name evidence="5" type="ORF">BCR42DRAFT_375731</name>
</gene>
<evidence type="ECO:0000256" key="1">
    <source>
        <dbReference type="ARBA" id="ARBA00022441"/>
    </source>
</evidence>
<name>A0A1X2IG01_9FUNG</name>
<keyword evidence="6" id="KW-1185">Reference proteome</keyword>
<dbReference type="OrthoDB" id="10052615at2759"/>
<accession>A0A1X2IG01</accession>
<evidence type="ECO:0000259" key="3">
    <source>
        <dbReference type="Pfam" id="PF06588"/>
    </source>
</evidence>
<dbReference type="PANTHER" id="PTHR15526:SF5">
    <property type="entry name" value="MUSKELIN"/>
    <property type="match status" value="1"/>
</dbReference>
<dbReference type="SUPFAM" id="SSF49785">
    <property type="entry name" value="Galactose-binding domain-like"/>
    <property type="match status" value="1"/>
</dbReference>
<dbReference type="InterPro" id="IPR011043">
    <property type="entry name" value="Gal_Oxase/kelch_b-propeller"/>
</dbReference>
<evidence type="ECO:0000259" key="4">
    <source>
        <dbReference type="Pfam" id="PF24981"/>
    </source>
</evidence>
<evidence type="ECO:0000313" key="6">
    <source>
        <dbReference type="Proteomes" id="UP000193560"/>
    </source>
</evidence>
<dbReference type="Pfam" id="PF24981">
    <property type="entry name" value="Beta-prop_ATRN-LZTR1"/>
    <property type="match status" value="1"/>
</dbReference>
<dbReference type="GO" id="GO:0005737">
    <property type="term" value="C:cytoplasm"/>
    <property type="evidence" value="ECO:0007669"/>
    <property type="project" value="TreeGrafter"/>
</dbReference>
<dbReference type="STRING" id="90262.A0A1X2IG01"/>
<dbReference type="InterPro" id="IPR052456">
    <property type="entry name" value="CTLH_complex_component"/>
</dbReference>
<dbReference type="InterPro" id="IPR008979">
    <property type="entry name" value="Galactose-bd-like_sf"/>
</dbReference>
<protein>
    <submittedName>
        <fullName evidence="5">Muskelin N-terminus-domain-containing protein</fullName>
    </submittedName>
</protein>
<comment type="caution">
    <text evidence="5">The sequence shown here is derived from an EMBL/GenBank/DDBJ whole genome shotgun (WGS) entry which is preliminary data.</text>
</comment>
<dbReference type="InterPro" id="IPR015915">
    <property type="entry name" value="Kelch-typ_b-propeller"/>
</dbReference>
<dbReference type="SUPFAM" id="SSF50965">
    <property type="entry name" value="Galactose oxidase, central domain"/>
    <property type="match status" value="1"/>
</dbReference>
<sequence length="772" mass="88172">MTPIHLPYVVDGYSSHSGTYFPHHIIENKPTEQGSRWSSGTHDQDQFITLRFATPVVARTITFGKFHRAHVCNLKEFKIYGGYNTDNMMELLHTGLKNDTDAETFDLRFHCHQLVFPIRYLKIVPLATFGANFNYSIWYVRVHGIQDSGLLEKIVAQYKHYQEIQTTRLCLKHFRQRNMMNIFRSIQERTGVQLEHPLLTELHAQLVLKGDFEGTERLLTQLLGQGVFQHYAKNAPYKANWHRIWATNQDGDAPCPRGGHQMCIDVVGKMIYLLGGWSGQQDLSDFWCYDIQMDQWKLLCADTMQHGGPSPRSCHKISFDAKSRSIFVLGKYVECQAAQNNRLESDFYRYFCDYNKWVKISDNTAQEKGPGLIFDHQMCVDEEGETLFVFGGRKVNYETTTTMYTYSGLYSYSIATNVWRLVRADGGSGTSPIPSSFDGAAAMSQPTAVAAGAAAAAAAAARDSDSNGLGNASTMKSRVGHSMLLDPETRRLYIFAGQRVKDYMSDLFTYAIDDNKVAEISQDYSKEAGPDAGYTQRATIDVTRKEIYVLSGYLRNQGCDVVKSGLWVYEIEQNAWTKVYQNENRDPDYWQKMKHVEPCPRFAHQMVYDPTTKSQYIFGGNPGDRECTSKRLDDFWQLKLTRPDPGDILRRSIYLIRMQQLKEMCMNESKSTALETSAATSDHTVDALDYLQTKLTPLVNHEIQEEVNEFRQLCTRLCLSSKNSFFPVSDENGIHDRDLFAQRNQVFDSLLEYIPDEMKEPAEQLLDSVKLV</sequence>
<dbReference type="Pfam" id="PF06588">
    <property type="entry name" value="Muskelin_N"/>
    <property type="match status" value="1"/>
</dbReference>
<feature type="domain" description="Attractin/MKLN-like beta-propeller" evidence="4">
    <location>
        <begin position="244"/>
        <end position="458"/>
    </location>
</feature>
<dbReference type="Proteomes" id="UP000193560">
    <property type="component" value="Unassembled WGS sequence"/>
</dbReference>
<feature type="domain" description="Muskelin N-terminal" evidence="3">
    <location>
        <begin position="5"/>
        <end position="197"/>
    </location>
</feature>
<dbReference type="AlphaFoldDB" id="A0A1X2IG01"/>